<dbReference type="Proteomes" id="UP000190683">
    <property type="component" value="Unassembled WGS sequence"/>
</dbReference>
<keyword evidence="2" id="KW-1185">Reference proteome</keyword>
<dbReference type="Pfam" id="PF09611">
    <property type="entry name" value="Cas_Csy1"/>
    <property type="match status" value="1"/>
</dbReference>
<name>A0A1T0CNX6_9GAMM</name>
<proteinExistence type="predicted"/>
<dbReference type="RefSeq" id="WP_078318338.1">
    <property type="nucleotide sequence ID" value="NZ_MUYV01000011.1"/>
</dbReference>
<dbReference type="STRING" id="573983.B0681_08710"/>
<organism evidence="1 2">
    <name type="scientific">Moraxella porci DSM 25326</name>
    <dbReference type="NCBI Taxonomy" id="573983"/>
    <lineage>
        <taxon>Bacteria</taxon>
        <taxon>Pseudomonadati</taxon>
        <taxon>Pseudomonadota</taxon>
        <taxon>Gammaproteobacteria</taxon>
        <taxon>Moraxellales</taxon>
        <taxon>Moraxellaceae</taxon>
        <taxon>Moraxella</taxon>
    </lineage>
</organism>
<evidence type="ECO:0000313" key="2">
    <source>
        <dbReference type="Proteomes" id="UP000190683"/>
    </source>
</evidence>
<sequence length="456" mass="52571">MITNDLAQTAISRFLEQQIDAKSEKLQKQLMKAQEDGNHAVITECQAEIDEIKQKFECTHWLDVAVNSMAKQLKFGTHISKGIHPDAKGDNVNFIPKQQRPNTLVGTHNLANPALDANGNAAALPLASFFDFDVGQGVKVRDLILADNEQFIASLSDDKETASYYHACFKQVLQSTMENPTTHERNKQMLWAVNDNTANHLDELQYINIIPLYPSALSYEVYLKINQLRYSDENKKALENRFKPNAKHTPYVSMKDLATVQLGGSKPQNISQLMSRQGGRNYLLPSLPPKIAQNREFALSKFAENFFHSKTLKYHIRDDFEYVIQVVKDARNNVDVRDKRKDAIDRMLHTIFAIAHTLQEKSAGWSKDYALPLSQKIWLDPYRADLDGEEEFVQHKAQNEWQKEILEDFASWFNNELREQFQNLKYDIADAEFIEWKREIEDMQGHYQRMGKGVFL</sequence>
<dbReference type="AlphaFoldDB" id="A0A1T0CNX6"/>
<comment type="caution">
    <text evidence="1">The sequence shown here is derived from an EMBL/GenBank/DDBJ whole genome shotgun (WGS) entry which is preliminary data.</text>
</comment>
<evidence type="ECO:0000313" key="1">
    <source>
        <dbReference type="EMBL" id="OOS24024.1"/>
    </source>
</evidence>
<accession>A0A1T0CNX6</accession>
<dbReference type="NCBIfam" id="TIGR02564">
    <property type="entry name" value="cas_Csy1"/>
    <property type="match status" value="1"/>
</dbReference>
<gene>
    <name evidence="1" type="ORF">B0681_08710</name>
</gene>
<dbReference type="EMBL" id="MUYV01000011">
    <property type="protein sequence ID" value="OOS24024.1"/>
    <property type="molecule type" value="Genomic_DNA"/>
</dbReference>
<protein>
    <submittedName>
        <fullName evidence="1">Type I-F CRISPR-associated protein Csy1</fullName>
    </submittedName>
</protein>
<dbReference type="InterPro" id="IPR013397">
    <property type="entry name" value="CRISPR-assoc_prot_Csy1"/>
</dbReference>
<reference evidence="1 2" key="1">
    <citation type="submission" date="2017-02" db="EMBL/GenBank/DDBJ databases">
        <title>Draft genome sequence of Moraxella porci CCUG 54912T type strain.</title>
        <authorList>
            <person name="Salva-Serra F."/>
            <person name="Engstrom-Jakobsson H."/>
            <person name="Thorell K."/>
            <person name="Jaen-Luchoro D."/>
            <person name="Gonzales-Siles L."/>
            <person name="Karlsson R."/>
            <person name="Yazdan S."/>
            <person name="Boulund F."/>
            <person name="Johnning A."/>
            <person name="Engstrand L."/>
            <person name="Kristiansson E."/>
            <person name="Moore E."/>
        </authorList>
    </citation>
    <scope>NUCLEOTIDE SEQUENCE [LARGE SCALE GENOMIC DNA]</scope>
    <source>
        <strain evidence="1 2">CCUG 54912</strain>
    </source>
</reference>